<keyword evidence="2" id="KW-1185">Reference proteome</keyword>
<evidence type="ECO:0000313" key="2">
    <source>
        <dbReference type="Proteomes" id="UP001626550"/>
    </source>
</evidence>
<evidence type="ECO:0000313" key="1">
    <source>
        <dbReference type="EMBL" id="KAL3313500.1"/>
    </source>
</evidence>
<proteinExistence type="predicted"/>
<dbReference type="Proteomes" id="UP001626550">
    <property type="component" value="Unassembled WGS sequence"/>
</dbReference>
<name>A0ABD2Q1H9_9PLAT</name>
<reference evidence="1 2" key="1">
    <citation type="submission" date="2024-11" db="EMBL/GenBank/DDBJ databases">
        <title>Adaptive evolution of stress response genes in parasites aligns with host niche diversity.</title>
        <authorList>
            <person name="Hahn C."/>
            <person name="Resl P."/>
        </authorList>
    </citation>
    <scope>NUCLEOTIDE SEQUENCE [LARGE SCALE GENOMIC DNA]</scope>
    <source>
        <strain evidence="1">EGGRZ-B1_66</strain>
        <tissue evidence="1">Body</tissue>
    </source>
</reference>
<organism evidence="1 2">
    <name type="scientific">Cichlidogyrus casuarinus</name>
    <dbReference type="NCBI Taxonomy" id="1844966"/>
    <lineage>
        <taxon>Eukaryota</taxon>
        <taxon>Metazoa</taxon>
        <taxon>Spiralia</taxon>
        <taxon>Lophotrochozoa</taxon>
        <taxon>Platyhelminthes</taxon>
        <taxon>Monogenea</taxon>
        <taxon>Monopisthocotylea</taxon>
        <taxon>Dactylogyridea</taxon>
        <taxon>Ancyrocephalidae</taxon>
        <taxon>Cichlidogyrus</taxon>
    </lineage>
</organism>
<protein>
    <submittedName>
        <fullName evidence="1">Uncharacterized protein</fullName>
    </submittedName>
</protein>
<gene>
    <name evidence="1" type="ORF">Ciccas_007895</name>
</gene>
<comment type="caution">
    <text evidence="1">The sequence shown here is derived from an EMBL/GenBank/DDBJ whole genome shotgun (WGS) entry which is preliminary data.</text>
</comment>
<dbReference type="AlphaFoldDB" id="A0ABD2Q1H9"/>
<sequence length="263" mass="29451">MGQVQLYTKEIKASSGQFFADEPCETLLAEPLAETLQMSLGRQHALGQMKLDQLTEAAGAMAFFQVAGASNPSMQLGISESQVLPCADASKMEAMRDVGQAATRPVSYDNPDFHLSSVPQSAHPPPLFDPFTDQMLLNQDNSPKTISDWPQDCIGRIDRRAYRIDEPELNKCTQSNKTQHVRKPDYWNTVWHPYTNPQNWAAGIQLSKFNMARFAVNNCTNKFCIFDISFVKLDNILHNSIGSSKKLELRMSYVSSLKILQTS</sequence>
<dbReference type="EMBL" id="JBJKFK010001289">
    <property type="protein sequence ID" value="KAL3313500.1"/>
    <property type="molecule type" value="Genomic_DNA"/>
</dbReference>
<accession>A0ABD2Q1H9</accession>